<evidence type="ECO:0008006" key="3">
    <source>
        <dbReference type="Google" id="ProtNLM"/>
    </source>
</evidence>
<proteinExistence type="predicted"/>
<dbReference type="AlphaFoldDB" id="A0A7W9A402"/>
<accession>A0A7W9A402</accession>
<dbReference type="EMBL" id="JACIJB010000007">
    <property type="protein sequence ID" value="MBB5661046.1"/>
    <property type="molecule type" value="Genomic_DNA"/>
</dbReference>
<evidence type="ECO:0000313" key="2">
    <source>
        <dbReference type="Proteomes" id="UP000548978"/>
    </source>
</evidence>
<gene>
    <name evidence="1" type="ORF">FHS65_001804</name>
</gene>
<organism evidence="1 2">
    <name type="scientific">Brevundimonas halotolerans</name>
    <dbReference type="NCBI Taxonomy" id="69670"/>
    <lineage>
        <taxon>Bacteria</taxon>
        <taxon>Pseudomonadati</taxon>
        <taxon>Pseudomonadota</taxon>
        <taxon>Alphaproteobacteria</taxon>
        <taxon>Caulobacterales</taxon>
        <taxon>Caulobacteraceae</taxon>
        <taxon>Brevundimonas</taxon>
    </lineage>
</organism>
<protein>
    <recommendedName>
        <fullName evidence="3">EAL domain-containing protein</fullName>
    </recommendedName>
</protein>
<sequence length="249" mass="26522">MTGMGGSSQAPLHFDAQQAGFELVTRGRRGLAVSLIAQDIVALDSGQAVSRRVRRIIRHTGGEAGLNLFGRGTLEGADLRRIDLQTLRIGLDLLRRTPGLTGVLPVFWRTLATSHGRFALLYAGTNDETRPAGLSMEIMGGTETSRLEAVAEVIEQFQSGPIGMILHAAPDIGIVRQAAETRASCLCLDFAGVDHLSPEGKAEARDLIATARRVTPTVLLVNLRPDWAPAAHEAGATHAVLAPMEPLSL</sequence>
<dbReference type="RefSeq" id="WP_164462023.1">
    <property type="nucleotide sequence ID" value="NZ_JACIJB010000007.1"/>
</dbReference>
<keyword evidence="2" id="KW-1185">Reference proteome</keyword>
<dbReference type="Proteomes" id="UP000548978">
    <property type="component" value="Unassembled WGS sequence"/>
</dbReference>
<reference evidence="1 2" key="1">
    <citation type="submission" date="2020-08" db="EMBL/GenBank/DDBJ databases">
        <title>Genomic Encyclopedia of Type Strains, Phase IV (KMG-IV): sequencing the most valuable type-strain genomes for metagenomic binning, comparative biology and taxonomic classification.</title>
        <authorList>
            <person name="Goeker M."/>
        </authorList>
    </citation>
    <scope>NUCLEOTIDE SEQUENCE [LARGE SCALE GENOMIC DNA]</scope>
    <source>
        <strain evidence="1 2">DSM 24448</strain>
    </source>
</reference>
<name>A0A7W9A402_9CAUL</name>
<comment type="caution">
    <text evidence="1">The sequence shown here is derived from an EMBL/GenBank/DDBJ whole genome shotgun (WGS) entry which is preliminary data.</text>
</comment>
<evidence type="ECO:0000313" key="1">
    <source>
        <dbReference type="EMBL" id="MBB5661046.1"/>
    </source>
</evidence>